<dbReference type="Proteomes" id="UP000602124">
    <property type="component" value="Unassembled WGS sequence"/>
</dbReference>
<keyword evidence="1" id="KW-1133">Transmembrane helix</keyword>
<evidence type="ECO:0000256" key="1">
    <source>
        <dbReference type="SAM" id="Phobius"/>
    </source>
</evidence>
<reference evidence="2" key="1">
    <citation type="submission" date="2020-12" db="EMBL/GenBank/DDBJ databases">
        <title>Devosia sp. MSA67 isolated from Mo River.</title>
        <authorList>
            <person name="Ma F."/>
            <person name="Zi Z."/>
        </authorList>
    </citation>
    <scope>NUCLEOTIDE SEQUENCE</scope>
    <source>
        <strain evidence="2">MSA67</strain>
    </source>
</reference>
<dbReference type="EMBL" id="JAEKMH010000002">
    <property type="protein sequence ID" value="MBJ3785302.1"/>
    <property type="molecule type" value="Genomic_DNA"/>
</dbReference>
<evidence type="ECO:0000313" key="2">
    <source>
        <dbReference type="EMBL" id="MBJ3785302.1"/>
    </source>
</evidence>
<evidence type="ECO:0000313" key="3">
    <source>
        <dbReference type="Proteomes" id="UP000602124"/>
    </source>
</evidence>
<keyword evidence="1" id="KW-0472">Membrane</keyword>
<name>A0A934IVV3_9HYPH</name>
<keyword evidence="3" id="KW-1185">Reference proteome</keyword>
<comment type="caution">
    <text evidence="2">The sequence shown here is derived from an EMBL/GenBank/DDBJ whole genome shotgun (WGS) entry which is preliminary data.</text>
</comment>
<dbReference type="RefSeq" id="WP_198876488.1">
    <property type="nucleotide sequence ID" value="NZ_JAEKMH010000002.1"/>
</dbReference>
<protein>
    <submittedName>
        <fullName evidence="2">DUF1772 domain-containing protein</fullName>
    </submittedName>
</protein>
<dbReference type="Pfam" id="PF08592">
    <property type="entry name" value="Anthrone_oxy"/>
    <property type="match status" value="1"/>
</dbReference>
<feature type="transmembrane region" description="Helical" evidence="1">
    <location>
        <begin position="6"/>
        <end position="35"/>
    </location>
</feature>
<sequence length="159" mass="16891">MALFQLVLLGLGALGCAVISGVYFAFSTFIMTALAQRGLAGAEAMRSIDEVILRSAFMPLFFGTTLASLAIGVASLFQLGTPAGWAMLAGAVVYLLGMFGCTVLFNVPLNNRLADTPLATIWPVYLREWTGWNHVRTVASVLAASLFLYALTACKPCCS</sequence>
<accession>A0A934IVV3</accession>
<feature type="transmembrane region" description="Helical" evidence="1">
    <location>
        <begin position="56"/>
        <end position="77"/>
    </location>
</feature>
<dbReference type="AlphaFoldDB" id="A0A934IVV3"/>
<feature type="transmembrane region" description="Helical" evidence="1">
    <location>
        <begin position="83"/>
        <end position="105"/>
    </location>
</feature>
<keyword evidence="1" id="KW-0812">Transmembrane</keyword>
<dbReference type="InterPro" id="IPR013901">
    <property type="entry name" value="Anthrone_oxy"/>
</dbReference>
<organism evidence="2 3">
    <name type="scientific">Devosia sediminis</name>
    <dbReference type="NCBI Taxonomy" id="2798801"/>
    <lineage>
        <taxon>Bacteria</taxon>
        <taxon>Pseudomonadati</taxon>
        <taxon>Pseudomonadota</taxon>
        <taxon>Alphaproteobacteria</taxon>
        <taxon>Hyphomicrobiales</taxon>
        <taxon>Devosiaceae</taxon>
        <taxon>Devosia</taxon>
    </lineage>
</organism>
<proteinExistence type="predicted"/>
<gene>
    <name evidence="2" type="ORF">JEQ47_11255</name>
</gene>